<dbReference type="EMBL" id="CALTRL010005774">
    <property type="protein sequence ID" value="CAH7686131.1"/>
    <property type="molecule type" value="Genomic_DNA"/>
</dbReference>
<proteinExistence type="predicted"/>
<evidence type="ECO:0000313" key="2">
    <source>
        <dbReference type="Proteomes" id="UP001153365"/>
    </source>
</evidence>
<dbReference type="AlphaFoldDB" id="A0AAV0BHG4"/>
<evidence type="ECO:0000313" key="1">
    <source>
        <dbReference type="EMBL" id="CAH7686131.1"/>
    </source>
</evidence>
<accession>A0AAV0BHG4</accession>
<gene>
    <name evidence="1" type="ORF">PPACK8108_LOCUS20740</name>
</gene>
<organism evidence="1 2">
    <name type="scientific">Phakopsora pachyrhizi</name>
    <name type="common">Asian soybean rust disease fungus</name>
    <dbReference type="NCBI Taxonomy" id="170000"/>
    <lineage>
        <taxon>Eukaryota</taxon>
        <taxon>Fungi</taxon>
        <taxon>Dikarya</taxon>
        <taxon>Basidiomycota</taxon>
        <taxon>Pucciniomycotina</taxon>
        <taxon>Pucciniomycetes</taxon>
        <taxon>Pucciniales</taxon>
        <taxon>Phakopsoraceae</taxon>
        <taxon>Phakopsora</taxon>
    </lineage>
</organism>
<keyword evidence="2" id="KW-1185">Reference proteome</keyword>
<name>A0AAV0BHG4_PHAPC</name>
<dbReference type="Proteomes" id="UP001153365">
    <property type="component" value="Unassembled WGS sequence"/>
</dbReference>
<comment type="caution">
    <text evidence="1">The sequence shown here is derived from an EMBL/GenBank/DDBJ whole genome shotgun (WGS) entry which is preliminary data.</text>
</comment>
<reference evidence="1" key="1">
    <citation type="submission" date="2022-06" db="EMBL/GenBank/DDBJ databases">
        <authorList>
            <consortium name="SYNGENTA / RWTH Aachen University"/>
        </authorList>
    </citation>
    <scope>NUCLEOTIDE SEQUENCE</scope>
</reference>
<protein>
    <submittedName>
        <fullName evidence="1">Uncharacterized protein</fullName>
    </submittedName>
</protein>
<sequence length="85" mass="9432">MISSGINDLIGNEELVGVIFGGGDYRQKQRGKPACVLELADDSNNRKGKRQYTKEREEHLLGCCGRGPTVVLRKSPNQKMVNGWN</sequence>